<feature type="domain" description="XS" evidence="2">
    <location>
        <begin position="816"/>
        <end position="943"/>
    </location>
</feature>
<feature type="compositionally biased region" description="Basic and acidic residues" evidence="1">
    <location>
        <begin position="8"/>
        <end position="29"/>
    </location>
</feature>
<dbReference type="AlphaFoldDB" id="A0A1S2XZN8"/>
<dbReference type="PANTHER" id="PTHR46619">
    <property type="entry name" value="RNA RECOGNITION MOTIF XS DOMAIN PROTEIN-RELATED"/>
    <property type="match status" value="1"/>
</dbReference>
<dbReference type="PaxDb" id="3827-XP_004496190.1"/>
<dbReference type="Pfam" id="PF03468">
    <property type="entry name" value="XS"/>
    <property type="match status" value="1"/>
</dbReference>
<dbReference type="GO" id="GO:0031047">
    <property type="term" value="P:regulatory ncRNA-mediated gene silencing"/>
    <property type="evidence" value="ECO:0007669"/>
    <property type="project" value="InterPro"/>
</dbReference>
<evidence type="ECO:0000313" key="4">
    <source>
        <dbReference type="RefSeq" id="XP_004496190.1"/>
    </source>
</evidence>
<name>A0A1S2XZN8_CICAR</name>
<dbReference type="eggNOG" id="ENOG502QQ93">
    <property type="taxonomic scope" value="Eukaryota"/>
</dbReference>
<evidence type="ECO:0000259" key="2">
    <source>
        <dbReference type="Pfam" id="PF03468"/>
    </source>
</evidence>
<dbReference type="RefSeq" id="XP_004496190.1">
    <property type="nucleotide sequence ID" value="XM_004496133.3"/>
</dbReference>
<feature type="region of interest" description="Disordered" evidence="1">
    <location>
        <begin position="292"/>
        <end position="325"/>
    </location>
</feature>
<keyword evidence="3" id="KW-1185">Reference proteome</keyword>
<sequence length="975" mass="112595">MQYRRTHYRLDPGPDPFQRSRRDRLDRSPVKQRNSSPLKVDEVRRVGGSNKRSGGADGFEGRDSDWHLNGRRSGRVQSRSPPADQVRKISHFDYGVGHRSCSPSPPFGLRPRYEYSKTMDYGVDDENLDAKRVYLNREKDLIETRLGGGQSIVDQRFLRSENEVGGSYRSIPDIGVSVTSRYEEDCGHLPLPSRSLPTGRFEHERLQHREHLPVDKIPTTESHSGADKTMFHARDRDVSYSNVSPSYAKDFPGNSHLRDYGSSSIEMRRSDFLCSHGDGVCSLSYDQPRNSGKLGEGVGFSGHGQRSRIDTTRGPKIGQRNNMDDHQCEFSPTRTEHADYFNSRLHTRAAQDEYLYEYDDVPRRVAPHGRLDYEQAAMEYDNRELSRHYISHPDLDRTGKSEDYYANPRRGGMHEHDHPALQNPKYVDYHNMRRTSIASKQSDAYVRSGYNHVEIGKRMPNDYEVSYLDAPEVDQISSLRAEYESRSDGFLGLKQERFQSSPLSKHNSETYRQTVRVQEMNQDFGIHNHSDRLMKRKYNANEEIDVHDLKSRPMKSSKWVATEKYQGYYESEESVDVEDMNMMYSYNNVGSKHKIYRKDKNEYNELENEEGFTSDKRISPQDSMGHVQRRSFRFQKYSNQNIRHHSKSSSSNWYKSQHFPRRNAIQKQPKGWKKYHAYDENKHTTNDESYEDLANGAVPEPTEGSEEFIQMVHENFLMYTKQLNLNLSVQRRYRNQGKAGCLYCIVCGRSSSKEFTDTQRLVTHAFMSHKAGLRAKHLGLHKAICVLMGWDTSVPQDTVTWIPQVLPHAEALVQKEDLILWPPIIIIHNISMSDDNPQNWKVVSMETIEAFIRGKGFVRGRIKLCLGKPADQSTILVKFLGTFVGLGDAEMIHKYLSDSNRGRADYEKVKSEGIKSCNIKETDQVDKVESILYGYVAIAEDLEKLDFNSKNWSSIKSRKEIDDLDKAPVKSEERR</sequence>
<evidence type="ECO:0000313" key="3">
    <source>
        <dbReference type="Proteomes" id="UP000087171"/>
    </source>
</evidence>
<reference evidence="4" key="2">
    <citation type="submission" date="2025-08" db="UniProtKB">
        <authorList>
            <consortium name="RefSeq"/>
        </authorList>
    </citation>
    <scope>IDENTIFICATION</scope>
    <source>
        <tissue evidence="4">Etiolated seedlings</tissue>
    </source>
</reference>
<reference evidence="3" key="1">
    <citation type="journal article" date="2013" name="Nat. Biotechnol.">
        <title>Draft genome sequence of chickpea (Cicer arietinum) provides a resource for trait improvement.</title>
        <authorList>
            <person name="Varshney R.K."/>
            <person name="Song C."/>
            <person name="Saxena R.K."/>
            <person name="Azam S."/>
            <person name="Yu S."/>
            <person name="Sharpe A.G."/>
            <person name="Cannon S."/>
            <person name="Baek J."/>
            <person name="Rosen B.D."/>
            <person name="Tar'an B."/>
            <person name="Millan T."/>
            <person name="Zhang X."/>
            <person name="Ramsay L.D."/>
            <person name="Iwata A."/>
            <person name="Wang Y."/>
            <person name="Nelson W."/>
            <person name="Farmer A.D."/>
            <person name="Gaur P.M."/>
            <person name="Soderlund C."/>
            <person name="Penmetsa R.V."/>
            <person name="Xu C."/>
            <person name="Bharti A.K."/>
            <person name="He W."/>
            <person name="Winter P."/>
            <person name="Zhao S."/>
            <person name="Hane J.K."/>
            <person name="Carrasquilla-Garcia N."/>
            <person name="Condie J.A."/>
            <person name="Upadhyaya H.D."/>
            <person name="Luo M.C."/>
            <person name="Thudi M."/>
            <person name="Gowda C.L."/>
            <person name="Singh N.P."/>
            <person name="Lichtenzveig J."/>
            <person name="Gali K.K."/>
            <person name="Rubio J."/>
            <person name="Nadarajan N."/>
            <person name="Dolezel J."/>
            <person name="Bansal K.C."/>
            <person name="Xu X."/>
            <person name="Edwards D."/>
            <person name="Zhang G."/>
            <person name="Kahl G."/>
            <person name="Gil J."/>
            <person name="Singh K.B."/>
            <person name="Datta S.K."/>
            <person name="Jackson S.A."/>
            <person name="Wang J."/>
            <person name="Cook D.R."/>
        </authorList>
    </citation>
    <scope>NUCLEOTIDE SEQUENCE [LARGE SCALE GENOMIC DNA]</scope>
    <source>
        <strain evidence="3">cv. CDC Frontier</strain>
    </source>
</reference>
<proteinExistence type="predicted"/>
<dbReference type="Gene3D" id="3.30.70.2890">
    <property type="entry name" value="XS domain"/>
    <property type="match status" value="1"/>
</dbReference>
<dbReference type="InterPro" id="IPR038588">
    <property type="entry name" value="XS_domain_sf"/>
</dbReference>
<feature type="region of interest" description="Disordered" evidence="1">
    <location>
        <begin position="607"/>
        <end position="627"/>
    </location>
</feature>
<organism evidence="3 4">
    <name type="scientific">Cicer arietinum</name>
    <name type="common">Chickpea</name>
    <name type="synonym">Garbanzo</name>
    <dbReference type="NCBI Taxonomy" id="3827"/>
    <lineage>
        <taxon>Eukaryota</taxon>
        <taxon>Viridiplantae</taxon>
        <taxon>Streptophyta</taxon>
        <taxon>Embryophyta</taxon>
        <taxon>Tracheophyta</taxon>
        <taxon>Spermatophyta</taxon>
        <taxon>Magnoliopsida</taxon>
        <taxon>eudicotyledons</taxon>
        <taxon>Gunneridae</taxon>
        <taxon>Pentapetalae</taxon>
        <taxon>rosids</taxon>
        <taxon>fabids</taxon>
        <taxon>Fabales</taxon>
        <taxon>Fabaceae</taxon>
        <taxon>Papilionoideae</taxon>
        <taxon>50 kb inversion clade</taxon>
        <taxon>NPAAA clade</taxon>
        <taxon>Hologalegina</taxon>
        <taxon>IRL clade</taxon>
        <taxon>Cicereae</taxon>
        <taxon>Cicer</taxon>
    </lineage>
</organism>
<accession>A0A1S2XZN8</accession>
<feature type="compositionally biased region" description="Basic and acidic residues" evidence="1">
    <location>
        <begin position="59"/>
        <end position="68"/>
    </location>
</feature>
<gene>
    <name evidence="4" type="primary">LOC101488857</name>
</gene>
<dbReference type="STRING" id="3827.A0A1S2XZN8"/>
<dbReference type="PANTHER" id="PTHR46619:SF4">
    <property type="entry name" value="XS DOMAIN-CONTAINING PROTEIN-RELATED"/>
    <property type="match status" value="1"/>
</dbReference>
<dbReference type="InterPro" id="IPR005380">
    <property type="entry name" value="XS_domain"/>
</dbReference>
<protein>
    <submittedName>
        <fullName evidence="4">Uncharacterized protein LOC101488857</fullName>
    </submittedName>
</protein>
<dbReference type="OrthoDB" id="777694at2759"/>
<feature type="region of interest" description="Disordered" evidence="1">
    <location>
        <begin position="1"/>
        <end position="84"/>
    </location>
</feature>
<evidence type="ECO:0000256" key="1">
    <source>
        <dbReference type="SAM" id="MobiDB-lite"/>
    </source>
</evidence>
<dbReference type="KEGG" id="cam:101488857"/>
<dbReference type="GeneID" id="101488857"/>
<dbReference type="Proteomes" id="UP000087171">
    <property type="component" value="Chromosome Ca4"/>
</dbReference>